<dbReference type="InterPro" id="IPR000531">
    <property type="entry name" value="Beta-barrel_TonB"/>
</dbReference>
<dbReference type="PANTHER" id="PTHR40980">
    <property type="entry name" value="PLUG DOMAIN-CONTAINING PROTEIN"/>
    <property type="match status" value="1"/>
</dbReference>
<dbReference type="PANTHER" id="PTHR40980:SF3">
    <property type="entry name" value="TONB-DEPENDENT RECEPTOR-LIKE BETA-BARREL DOMAIN-CONTAINING PROTEIN"/>
    <property type="match status" value="1"/>
</dbReference>
<dbReference type="Gene3D" id="2.40.170.20">
    <property type="entry name" value="TonB-dependent receptor, beta-barrel domain"/>
    <property type="match status" value="1"/>
</dbReference>
<feature type="signal peptide" evidence="6">
    <location>
        <begin position="1"/>
        <end position="41"/>
    </location>
</feature>
<gene>
    <name evidence="9" type="ORF">CFBP7900_25610</name>
</gene>
<evidence type="ECO:0000256" key="3">
    <source>
        <dbReference type="ARBA" id="ARBA00023136"/>
    </source>
</evidence>
<comment type="similarity">
    <text evidence="5">Belongs to the TonB-dependent receptor family.</text>
</comment>
<dbReference type="GO" id="GO:0009279">
    <property type="term" value="C:cell outer membrane"/>
    <property type="evidence" value="ECO:0007669"/>
    <property type="project" value="UniProtKB-SubCell"/>
</dbReference>
<dbReference type="EMBL" id="CAJDKC010000004">
    <property type="protein sequence ID" value="CAD0353049.1"/>
    <property type="molecule type" value="Genomic_DNA"/>
</dbReference>
<dbReference type="NCBIfam" id="TIGR01782">
    <property type="entry name" value="TonB-Xanth-Caul"/>
    <property type="match status" value="1"/>
</dbReference>
<evidence type="ECO:0000256" key="5">
    <source>
        <dbReference type="RuleBase" id="RU003357"/>
    </source>
</evidence>
<dbReference type="Proteomes" id="UP000587508">
    <property type="component" value="Unassembled WGS sequence"/>
</dbReference>
<reference evidence="9 10" key="1">
    <citation type="submission" date="2020-07" db="EMBL/GenBank/DDBJ databases">
        <authorList>
            <person name="Pothier F. J."/>
        </authorList>
    </citation>
    <scope>NUCLEOTIDE SEQUENCE [LARGE SCALE GENOMIC DNA]</scope>
    <source>
        <strain evidence="9 10">CFBP 7900</strain>
    </source>
</reference>
<evidence type="ECO:0000256" key="4">
    <source>
        <dbReference type="ARBA" id="ARBA00023237"/>
    </source>
</evidence>
<dbReference type="PROSITE" id="PS00430">
    <property type="entry name" value="TONB_DEPENDENT_REC_1"/>
    <property type="match status" value="1"/>
</dbReference>
<dbReference type="InterPro" id="IPR037066">
    <property type="entry name" value="Plug_dom_sf"/>
</dbReference>
<evidence type="ECO:0000256" key="1">
    <source>
        <dbReference type="ARBA" id="ARBA00004442"/>
    </source>
</evidence>
<dbReference type="EMBL" id="CAJDKC010000004">
    <property type="protein sequence ID" value="CAD0353055.1"/>
    <property type="molecule type" value="Genomic_DNA"/>
</dbReference>
<evidence type="ECO:0000256" key="2">
    <source>
        <dbReference type="ARBA" id="ARBA00022729"/>
    </source>
</evidence>
<evidence type="ECO:0000256" key="6">
    <source>
        <dbReference type="SAM" id="SignalP"/>
    </source>
</evidence>
<dbReference type="RefSeq" id="WP_023903776.1">
    <property type="nucleotide sequence ID" value="NZ_CAJDKC010000004.1"/>
</dbReference>
<organism evidence="9 10">
    <name type="scientific">Xanthomonas hortorum pv. carotae</name>
    <dbReference type="NCBI Taxonomy" id="487904"/>
    <lineage>
        <taxon>Bacteria</taxon>
        <taxon>Pseudomonadati</taxon>
        <taxon>Pseudomonadota</taxon>
        <taxon>Gammaproteobacteria</taxon>
        <taxon>Lysobacterales</taxon>
        <taxon>Lysobacteraceae</taxon>
        <taxon>Xanthomonas</taxon>
    </lineage>
</organism>
<dbReference type="InterPro" id="IPR012910">
    <property type="entry name" value="Plug_dom"/>
</dbReference>
<dbReference type="SUPFAM" id="SSF56935">
    <property type="entry name" value="Porins"/>
    <property type="match status" value="1"/>
</dbReference>
<comment type="subcellular location">
    <subcellularLocation>
        <location evidence="1 5">Cell outer membrane</location>
    </subcellularLocation>
</comment>
<dbReference type="Pfam" id="PF00593">
    <property type="entry name" value="TonB_dep_Rec_b-barrel"/>
    <property type="match status" value="1"/>
</dbReference>
<feature type="chain" id="PRO_5036193442" description="TonB-dependent receptor" evidence="6">
    <location>
        <begin position="42"/>
        <end position="907"/>
    </location>
</feature>
<evidence type="ECO:0000313" key="9">
    <source>
        <dbReference type="EMBL" id="CAD0353055.1"/>
    </source>
</evidence>
<feature type="domain" description="TonB-dependent receptor plug" evidence="8">
    <location>
        <begin position="78"/>
        <end position="180"/>
    </location>
</feature>
<evidence type="ECO:0000259" key="7">
    <source>
        <dbReference type="Pfam" id="PF00593"/>
    </source>
</evidence>
<dbReference type="Gene3D" id="2.170.130.10">
    <property type="entry name" value="TonB-dependent receptor, plug domain"/>
    <property type="match status" value="1"/>
</dbReference>
<comment type="caution">
    <text evidence="9">The sequence shown here is derived from an EMBL/GenBank/DDBJ whole genome shotgun (WGS) entry which is preliminary data.</text>
</comment>
<dbReference type="AlphaFoldDB" id="A0A6V7EP88"/>
<dbReference type="InterPro" id="IPR010104">
    <property type="entry name" value="TonB_rcpt_bac"/>
</dbReference>
<dbReference type="InterPro" id="IPR010916">
    <property type="entry name" value="TonB_box_CS"/>
</dbReference>
<keyword evidence="2 6" id="KW-0732">Signal</keyword>
<keyword evidence="4" id="KW-0998">Cell outer membrane</keyword>
<evidence type="ECO:0000313" key="10">
    <source>
        <dbReference type="Proteomes" id="UP000587508"/>
    </source>
</evidence>
<name>A0A6V7EP88_9XANT</name>
<keyword evidence="3 5" id="KW-0472">Membrane</keyword>
<dbReference type="Pfam" id="PF07715">
    <property type="entry name" value="Plug"/>
    <property type="match status" value="1"/>
</dbReference>
<accession>A0A6V7EP88</accession>
<evidence type="ECO:0000259" key="8">
    <source>
        <dbReference type="Pfam" id="PF07715"/>
    </source>
</evidence>
<feature type="domain" description="TonB-dependent receptor-like beta-barrel" evidence="7">
    <location>
        <begin position="432"/>
        <end position="874"/>
    </location>
</feature>
<proteinExistence type="inferred from homology"/>
<evidence type="ECO:0008006" key="11">
    <source>
        <dbReference type="Google" id="ProtNLM"/>
    </source>
</evidence>
<protein>
    <recommendedName>
        <fullName evidence="11">TonB-dependent receptor</fullName>
    </recommendedName>
</protein>
<sequence length="907" mass="99797">MSVQHRHIPAGRTVGQRSIRDFRRSVMAISVATLLSAQAYAQDATTTAAPAQDPTTQQLDTVQVTGTRSSVTKAQLVKQNAEQIVDSIVAEDIGKLPDNNVAEALQRISGIQITRNYGEGSSIAIRGLTQVRTELNGRDIFTANDGRGLSFEDVSAELLGGVNVYKNPSADMIEGGLGGTVDLRTRLPFDYDGRKIAGSVQYNHYDLADDGKPAFSGLFSDRWQTGIGEIGLLVNYSQQKSPFRQDTISIEPWYTQTDLPGYEGQEVSVPHGAGINTTVGERERKTGAFAMQWRPNDAVEVYTQVLRSEYDFSWHDYSFFALTQEIPIQGLPGIQVNGRNEFVNGSFQNVPTESNTSLTERHSVTTDYSLGGKWTVNEKLTLSTDFQYVDATTTGTRYILSTGQSTSPQFNVDFRGDLPRLSVTDSSGAEGYLADVNNYDGWRYHLDNKDDNKGTEFAWRADMDLAFDSDFVRSFKAGVRYTDRDAETKGNIYRFMCINNCAGAPFSQFPSVGVVTNPITDFFRGESHAFGPTLTASDAAVANYQQTLATFGASPLEFSPNNINAQTEKTYAAYGVLRFGVDSDSIPFDGNIGVRVVRTEVGSTGVRTGTDGEGGGLIPVDAQQTYTDVLPSLNLRWMLSDTLQWRFAASRGISRPTFDRLNPNLSLSTGSSNGASTFTGRAGNPDLEPVKADQFDTALEWYFGQGSMMYGTLFYKKIEGFIADSVFNEVYDGRVWQITRPVNGDAGKIRGAELGYTQFFDFLPGWLSGFGLQTNYTYVDSEAPSPTATDTNGQALTVPLEGLSKNSYNAILSYETARFQGRVAYNWRSDWLVTTAGNGTGNLPVYNKGFGQLDASLRFNINDVWSISLDGVNLLDTRRESYLGSESRYRDFVINDRRYGLTLRASL</sequence>
<dbReference type="CDD" id="cd01347">
    <property type="entry name" value="ligand_gated_channel"/>
    <property type="match status" value="1"/>
</dbReference>
<keyword evidence="5" id="KW-0798">TonB box</keyword>
<dbReference type="InterPro" id="IPR036942">
    <property type="entry name" value="Beta-barrel_TonB_sf"/>
</dbReference>